<evidence type="ECO:0000313" key="1">
    <source>
        <dbReference type="EMBL" id="CAI4043404.1"/>
    </source>
</evidence>
<name>A0ABM9HVK3_9VIRU</name>
<evidence type="ECO:0000313" key="2">
    <source>
        <dbReference type="Proteomes" id="UP001531446"/>
    </source>
</evidence>
<evidence type="ECO:0008006" key="3">
    <source>
        <dbReference type="Google" id="ProtNLM"/>
    </source>
</evidence>
<reference evidence="1" key="1">
    <citation type="submission" date="2022-10" db="EMBL/GenBank/DDBJ databases">
        <authorList>
            <person name="Bize A."/>
        </authorList>
    </citation>
    <scope>NUCLEOTIDE SEQUENCE [LARGE SCALE GENOMIC DNA]</scope>
</reference>
<sequence>MLSQAQKQKIREIKAKYEKEGMKEVHGNDGVWRPKTIGEVLRGIYLRVETDADNWNRNKYYFDDKGKTLDQDGQPIALNGEIAVYGSVVFDDRMRRLPTGADVAIIYCGEQRNPGKKNPTKLFTIMSDMSPGGCDTVSSQPAPEMKKADYPAAQELIKDCVTFLADEGNPNPSPVEIVNYAEKLINDSDEPDTQILTEVKILMAEKEKALKNEGGNQ</sequence>
<proteinExistence type="predicted"/>
<accession>A0ABM9HVK3</accession>
<protein>
    <recommendedName>
        <fullName evidence="3">Single-stranded DNA-binding protein</fullName>
    </recommendedName>
</protein>
<dbReference type="Proteomes" id="UP001531446">
    <property type="component" value="Segment"/>
</dbReference>
<keyword evidence="2" id="KW-1185">Reference proteome</keyword>
<gene>
    <name evidence="1" type="ORF">CTG158_LOCUS40</name>
</gene>
<dbReference type="EMBL" id="OX365879">
    <property type="protein sequence ID" value="CAI4043404.1"/>
    <property type="molecule type" value="Genomic_DNA"/>
</dbReference>
<organism evidence="1 2">
    <name type="scientific">uncultured archaeal virus</name>
    <dbReference type="NCBI Taxonomy" id="1960247"/>
    <lineage>
        <taxon>Viruses</taxon>
        <taxon>environmental samples</taxon>
    </lineage>
</organism>